<name>A0A164Y528_9AGAM</name>
<feature type="compositionally biased region" description="Acidic residues" evidence="1">
    <location>
        <begin position="1104"/>
        <end position="1114"/>
    </location>
</feature>
<dbReference type="EMBL" id="KV419399">
    <property type="protein sequence ID" value="KZS96585.1"/>
    <property type="molecule type" value="Genomic_DNA"/>
</dbReference>
<keyword evidence="3" id="KW-1185">Reference proteome</keyword>
<feature type="compositionally biased region" description="Acidic residues" evidence="1">
    <location>
        <begin position="420"/>
        <end position="432"/>
    </location>
</feature>
<feature type="region of interest" description="Disordered" evidence="1">
    <location>
        <begin position="387"/>
        <end position="639"/>
    </location>
</feature>
<dbReference type="AlphaFoldDB" id="A0A164Y528"/>
<feature type="compositionally biased region" description="Acidic residues" evidence="1">
    <location>
        <begin position="576"/>
        <end position="601"/>
    </location>
</feature>
<dbReference type="Proteomes" id="UP000076722">
    <property type="component" value="Unassembled WGS sequence"/>
</dbReference>
<feature type="compositionally biased region" description="Polar residues" evidence="1">
    <location>
        <begin position="403"/>
        <end position="418"/>
    </location>
</feature>
<reference evidence="2 3" key="1">
    <citation type="journal article" date="2016" name="Mol. Biol. Evol.">
        <title>Comparative Genomics of Early-Diverging Mushroom-Forming Fungi Provides Insights into the Origins of Lignocellulose Decay Capabilities.</title>
        <authorList>
            <person name="Nagy L.G."/>
            <person name="Riley R."/>
            <person name="Tritt A."/>
            <person name="Adam C."/>
            <person name="Daum C."/>
            <person name="Floudas D."/>
            <person name="Sun H."/>
            <person name="Yadav J.S."/>
            <person name="Pangilinan J."/>
            <person name="Larsson K.H."/>
            <person name="Matsuura K."/>
            <person name="Barry K."/>
            <person name="Labutti K."/>
            <person name="Kuo R."/>
            <person name="Ohm R.A."/>
            <person name="Bhattacharya S.S."/>
            <person name="Shirouzu T."/>
            <person name="Yoshinaga Y."/>
            <person name="Martin F.M."/>
            <person name="Grigoriev I.V."/>
            <person name="Hibbett D.S."/>
        </authorList>
    </citation>
    <scope>NUCLEOTIDE SEQUENCE [LARGE SCALE GENOMIC DNA]</scope>
    <source>
        <strain evidence="2 3">HHB9708</strain>
    </source>
</reference>
<evidence type="ECO:0000313" key="3">
    <source>
        <dbReference type="Proteomes" id="UP000076722"/>
    </source>
</evidence>
<feature type="compositionally biased region" description="Polar residues" evidence="1">
    <location>
        <begin position="562"/>
        <end position="572"/>
    </location>
</feature>
<protein>
    <submittedName>
        <fullName evidence="2">Uncharacterized protein</fullName>
    </submittedName>
</protein>
<evidence type="ECO:0000256" key="1">
    <source>
        <dbReference type="SAM" id="MobiDB-lite"/>
    </source>
</evidence>
<feature type="compositionally biased region" description="Basic and acidic residues" evidence="1">
    <location>
        <begin position="539"/>
        <end position="549"/>
    </location>
</feature>
<feature type="compositionally biased region" description="Low complexity" evidence="1">
    <location>
        <begin position="361"/>
        <end position="374"/>
    </location>
</feature>
<organism evidence="2 3">
    <name type="scientific">Sistotremastrum niveocremeum HHB9708</name>
    <dbReference type="NCBI Taxonomy" id="1314777"/>
    <lineage>
        <taxon>Eukaryota</taxon>
        <taxon>Fungi</taxon>
        <taxon>Dikarya</taxon>
        <taxon>Basidiomycota</taxon>
        <taxon>Agaricomycotina</taxon>
        <taxon>Agaricomycetes</taxon>
        <taxon>Sistotremastrales</taxon>
        <taxon>Sistotremastraceae</taxon>
        <taxon>Sertulicium</taxon>
        <taxon>Sertulicium niveocremeum</taxon>
    </lineage>
</organism>
<evidence type="ECO:0000313" key="2">
    <source>
        <dbReference type="EMBL" id="KZS96585.1"/>
    </source>
</evidence>
<gene>
    <name evidence="2" type="ORF">SISNIDRAFT_483141</name>
</gene>
<feature type="compositionally biased region" description="Basic and acidic residues" evidence="1">
    <location>
        <begin position="473"/>
        <end position="511"/>
    </location>
</feature>
<accession>A0A164Y528</accession>
<proteinExistence type="predicted"/>
<feature type="region of interest" description="Disordered" evidence="1">
    <location>
        <begin position="349"/>
        <end position="374"/>
    </location>
</feature>
<sequence>MPRDSLVALLSSSLFANVTWRSQSRVFQLSSWTNLPAEHTWRQRIEEHVRSFGASDATAALFVKFSEAPTQLEELYSKKPALRDQLANGKYAHAYTHTWPRQFFMCVLCDLLMWAMEPDLIPFPDLTPHPLSKPLGVDEFPSMDSLESQVFDLTKVFGSSNPRNQISLSENSDAAVVKELLDEMLRRQASGRLGQVRTNLYLFTATTLAHLFEWSKGYLASTLQCFQHIYGHCETMPESSLAVRELLPYYRAIVHSPLHLLTDYARLGSASHVTLGRLAEHTGVRETLTINVLSLEKAVLVCLKSMLATAPSFMTSGSDSAHSSPPDRYAYPEAFETLIQAIQFAADHPSSDTYEPTVIGSSTPTPTFTTASQPANSTIVPLISTFDDLSQSNTGDPPAAQSLDHTSSNAPTNSNVTPSQDDDLPMSSDQDDQQIQPSLAAEDNGKSAAEHEEEEQEGEKPEEASSAAGEEESSSKEGEEESLLKEGGKEEDSLSVGEKQESSSVGEKDDSSSVGEEEDDSSSVGGRTDTAQDEDEEERKETNTSKEVGRALGVESEDEVCATQNSADKQSTPEAEAAEEEEEEEEKEEPEPEESVVDPEPEERQTDGPAEIGEGSEVPILGKRSASEAASASPAKRARTNTDGFLTQFLSYSEDTGRALFPIGPSIEHKQIALFPTKKSNGKKSKQTAKTNKTITISQVSGYNFVFERVHQMTSSARVSRTASSAKLPCISLESWTDASINFTSLDSHCLCVDFDDETQRHFVRHFHLDNELLAPRTLWLSGFWSKVKVLTTCRQFNWIPMDRRYGLFLMELRGSLHNLPSPVSKVSLPDWPPELRASFFNDPRIFRQRMLLSTSALTPTLEPPLGTCTWLRITSGHVFVFCSDDDFHSPDSQPKWQFQEFRTCSELIFPPGKRLCIFSQTDSQLEIGYFYSRYNIQSAMRAALQQHVCQGTINASLSVACEALLHNALLTYYRQIHFTPFDPNDAENSSLYLFDRLQAAYLLAWLFVMPEIINTGEKAHKQLASEHSLHLSATDWEKALAECDAILADCKCRICRKRGTETLTAMALTFLNPESGFEHQGAQEDNGSEQASAAGSGPGSGSDSEDEYTGSEE</sequence>
<feature type="region of interest" description="Disordered" evidence="1">
    <location>
        <begin position="1075"/>
        <end position="1114"/>
    </location>
</feature>